<organism evidence="2 3">
    <name type="scientific">Austropuccinia psidii MF-1</name>
    <dbReference type="NCBI Taxonomy" id="1389203"/>
    <lineage>
        <taxon>Eukaryota</taxon>
        <taxon>Fungi</taxon>
        <taxon>Dikarya</taxon>
        <taxon>Basidiomycota</taxon>
        <taxon>Pucciniomycotina</taxon>
        <taxon>Pucciniomycetes</taxon>
        <taxon>Pucciniales</taxon>
        <taxon>Sphaerophragmiaceae</taxon>
        <taxon>Austropuccinia</taxon>
    </lineage>
</organism>
<dbReference type="EMBL" id="AVOT02041221">
    <property type="protein sequence ID" value="MBW0536489.1"/>
    <property type="molecule type" value="Genomic_DNA"/>
</dbReference>
<evidence type="ECO:0000256" key="1">
    <source>
        <dbReference type="SAM" id="MobiDB-lite"/>
    </source>
</evidence>
<feature type="region of interest" description="Disordered" evidence="1">
    <location>
        <begin position="218"/>
        <end position="240"/>
    </location>
</feature>
<sequence length="240" mass="26162">MQEPYCAANCFAPLKSDGLNCAEWLTCLNRVLSVAFNTEMLVDDSPSSPNNQLPEENRAICHFIDVSIPHQFALCVGITPLCLTAKAFFVAIKACCCPRNRFEKLRIVCGMLTMLVKNGPGTPRPNNILILSLCCTFVLLKKLGVEADELEGLLAQAVCHAPATLNQLVTTTILARGEEKPNLTFVVQVILNASTKTNEDNCQLSPFVSLVAHPTATPTYPQRPCSPGPSQPWHQAAEVR</sequence>
<gene>
    <name evidence="2" type="ORF">O181_076204</name>
</gene>
<reference evidence="2" key="1">
    <citation type="submission" date="2021-03" db="EMBL/GenBank/DDBJ databases">
        <title>Draft genome sequence of rust myrtle Austropuccinia psidii MF-1, a brazilian biotype.</title>
        <authorList>
            <person name="Quecine M.C."/>
            <person name="Pachon D.M.R."/>
            <person name="Bonatelli M.L."/>
            <person name="Correr F.H."/>
            <person name="Franceschini L.M."/>
            <person name="Leite T.F."/>
            <person name="Margarido G.R.A."/>
            <person name="Almeida C.A."/>
            <person name="Ferrarezi J.A."/>
            <person name="Labate C.A."/>
        </authorList>
    </citation>
    <scope>NUCLEOTIDE SEQUENCE</scope>
    <source>
        <strain evidence="2">MF-1</strain>
    </source>
</reference>
<dbReference type="OrthoDB" id="2505547at2759"/>
<dbReference type="Proteomes" id="UP000765509">
    <property type="component" value="Unassembled WGS sequence"/>
</dbReference>
<proteinExistence type="predicted"/>
<evidence type="ECO:0000313" key="3">
    <source>
        <dbReference type="Proteomes" id="UP000765509"/>
    </source>
</evidence>
<name>A0A9Q3FC19_9BASI</name>
<dbReference type="AlphaFoldDB" id="A0A9Q3FC19"/>
<keyword evidence="3" id="KW-1185">Reference proteome</keyword>
<protein>
    <submittedName>
        <fullName evidence="2">Uncharacterized protein</fullName>
    </submittedName>
</protein>
<evidence type="ECO:0000313" key="2">
    <source>
        <dbReference type="EMBL" id="MBW0536489.1"/>
    </source>
</evidence>
<accession>A0A9Q3FC19</accession>
<comment type="caution">
    <text evidence="2">The sequence shown here is derived from an EMBL/GenBank/DDBJ whole genome shotgun (WGS) entry which is preliminary data.</text>
</comment>